<dbReference type="PANTHER" id="PTHR43281:SF1">
    <property type="entry name" value="FARNESYL DIPHOSPHATE SYNTHASE"/>
    <property type="match status" value="1"/>
</dbReference>
<dbReference type="EC" id="2.5.1.10" evidence="3"/>
<dbReference type="InterPro" id="IPR008949">
    <property type="entry name" value="Isoprenoid_synthase_dom_sf"/>
</dbReference>
<evidence type="ECO:0000256" key="8">
    <source>
        <dbReference type="ARBA" id="ARBA00023229"/>
    </source>
</evidence>
<evidence type="ECO:0000256" key="6">
    <source>
        <dbReference type="ARBA" id="ARBA00022723"/>
    </source>
</evidence>
<comment type="cofactor">
    <cofactor evidence="1">
        <name>Mg(2+)</name>
        <dbReference type="ChEBI" id="CHEBI:18420"/>
    </cofactor>
</comment>
<name>A0A7G9WEG6_9FIRM</name>
<dbReference type="CDD" id="cd00685">
    <property type="entry name" value="Trans_IPPS_HT"/>
    <property type="match status" value="1"/>
</dbReference>
<evidence type="ECO:0000256" key="1">
    <source>
        <dbReference type="ARBA" id="ARBA00001946"/>
    </source>
</evidence>
<dbReference type="GO" id="GO:0004337">
    <property type="term" value="F:(2E,6E)-farnesyl diphosphate synthase activity"/>
    <property type="evidence" value="ECO:0007669"/>
    <property type="project" value="UniProtKB-EC"/>
</dbReference>
<dbReference type="NCBIfam" id="NF045485">
    <property type="entry name" value="FPPsyn"/>
    <property type="match status" value="1"/>
</dbReference>
<dbReference type="GO" id="GO:0046872">
    <property type="term" value="F:metal ion binding"/>
    <property type="evidence" value="ECO:0007669"/>
    <property type="project" value="UniProtKB-KW"/>
</dbReference>
<dbReference type="PROSITE" id="PS00444">
    <property type="entry name" value="POLYPRENYL_SYNTHASE_2"/>
    <property type="match status" value="1"/>
</dbReference>
<evidence type="ECO:0000256" key="12">
    <source>
        <dbReference type="RuleBase" id="RU004466"/>
    </source>
</evidence>
<dbReference type="EMBL" id="CP060696">
    <property type="protein sequence ID" value="QNO17078.1"/>
    <property type="molecule type" value="Genomic_DNA"/>
</dbReference>
<evidence type="ECO:0000256" key="7">
    <source>
        <dbReference type="ARBA" id="ARBA00022842"/>
    </source>
</evidence>
<keyword evidence="6" id="KW-0479">Metal-binding</keyword>
<evidence type="ECO:0000256" key="3">
    <source>
        <dbReference type="ARBA" id="ARBA00012439"/>
    </source>
</evidence>
<evidence type="ECO:0000256" key="10">
    <source>
        <dbReference type="ARBA" id="ARBA00032873"/>
    </source>
</evidence>
<dbReference type="KEGG" id="caml:H6X83_08915"/>
<keyword evidence="5 12" id="KW-0808">Transferase</keyword>
<evidence type="ECO:0000313" key="14">
    <source>
        <dbReference type="Proteomes" id="UP000516046"/>
    </source>
</evidence>
<reference evidence="13 14" key="1">
    <citation type="submission" date="2020-08" db="EMBL/GenBank/DDBJ databases">
        <authorList>
            <person name="Ren C."/>
            <person name="Gu Y."/>
            <person name="Xu Y."/>
        </authorList>
    </citation>
    <scope>NUCLEOTIDE SEQUENCE [LARGE SCALE GENOMIC DNA]</scope>
    <source>
        <strain evidence="13 14">LBM18003</strain>
    </source>
</reference>
<dbReference type="Gene3D" id="1.10.600.10">
    <property type="entry name" value="Farnesyl Diphosphate Synthase"/>
    <property type="match status" value="1"/>
</dbReference>
<keyword evidence="7" id="KW-0460">Magnesium</keyword>
<evidence type="ECO:0000256" key="9">
    <source>
        <dbReference type="ARBA" id="ARBA00032380"/>
    </source>
</evidence>
<dbReference type="SUPFAM" id="SSF48576">
    <property type="entry name" value="Terpenoid synthases"/>
    <property type="match status" value="1"/>
</dbReference>
<dbReference type="SFLD" id="SFLDG01017">
    <property type="entry name" value="Polyprenyl_Transferase_Like"/>
    <property type="match status" value="1"/>
</dbReference>
<dbReference type="InterPro" id="IPR000092">
    <property type="entry name" value="Polyprenyl_synt"/>
</dbReference>
<organism evidence="13 14">
    <name type="scientific">Caproicibacterium amylolyticum</name>
    <dbReference type="NCBI Taxonomy" id="2766537"/>
    <lineage>
        <taxon>Bacteria</taxon>
        <taxon>Bacillati</taxon>
        <taxon>Bacillota</taxon>
        <taxon>Clostridia</taxon>
        <taxon>Eubacteriales</taxon>
        <taxon>Oscillospiraceae</taxon>
        <taxon>Caproicibacterium</taxon>
    </lineage>
</organism>
<proteinExistence type="inferred from homology"/>
<dbReference type="Proteomes" id="UP000516046">
    <property type="component" value="Chromosome"/>
</dbReference>
<comment type="catalytic activity">
    <reaction evidence="11">
        <text>isopentenyl diphosphate + (2E)-geranyl diphosphate = (2E,6E)-farnesyl diphosphate + diphosphate</text>
        <dbReference type="Rhea" id="RHEA:19361"/>
        <dbReference type="ChEBI" id="CHEBI:33019"/>
        <dbReference type="ChEBI" id="CHEBI:58057"/>
        <dbReference type="ChEBI" id="CHEBI:128769"/>
        <dbReference type="ChEBI" id="CHEBI:175763"/>
        <dbReference type="EC" id="2.5.1.10"/>
    </reaction>
</comment>
<dbReference type="GO" id="GO:0016114">
    <property type="term" value="P:terpenoid biosynthetic process"/>
    <property type="evidence" value="ECO:0007669"/>
    <property type="project" value="UniProtKB-ARBA"/>
</dbReference>
<comment type="similarity">
    <text evidence="2 12">Belongs to the FPP/GGPP synthase family.</text>
</comment>
<dbReference type="Pfam" id="PF00348">
    <property type="entry name" value="polyprenyl_synt"/>
    <property type="match status" value="1"/>
</dbReference>
<protein>
    <recommendedName>
        <fullName evidence="4">Farnesyl diphosphate synthase</fullName>
        <ecNumber evidence="3">2.5.1.10</ecNumber>
    </recommendedName>
    <alternativeName>
        <fullName evidence="10">(2E,6E)-farnesyl diphosphate synthase</fullName>
    </alternativeName>
    <alternativeName>
        <fullName evidence="9">Geranyltranstransferase</fullName>
    </alternativeName>
</protein>
<dbReference type="PROSITE" id="PS00723">
    <property type="entry name" value="POLYPRENYL_SYNTHASE_1"/>
    <property type="match status" value="1"/>
</dbReference>
<dbReference type="AlphaFoldDB" id="A0A7G9WEG6"/>
<evidence type="ECO:0000256" key="5">
    <source>
        <dbReference type="ARBA" id="ARBA00022679"/>
    </source>
</evidence>
<dbReference type="RefSeq" id="WP_212506145.1">
    <property type="nucleotide sequence ID" value="NZ_CP060696.1"/>
</dbReference>
<evidence type="ECO:0000313" key="13">
    <source>
        <dbReference type="EMBL" id="QNO17078.1"/>
    </source>
</evidence>
<gene>
    <name evidence="13" type="ORF">H6X83_08915</name>
</gene>
<keyword evidence="14" id="KW-1185">Reference proteome</keyword>
<dbReference type="InterPro" id="IPR053378">
    <property type="entry name" value="Prenyl_diphosphate_synthase"/>
</dbReference>
<evidence type="ECO:0000256" key="11">
    <source>
        <dbReference type="ARBA" id="ARBA00049399"/>
    </source>
</evidence>
<sequence>MEKLQFEAQMKQYAQMAEEALRRFVPQEQDLPEHILYEAMQYSLLAGGKRLRPVLVLAFCSLCGGDVKTVLPAACAIEMVHTYSLIHDDLPCMDNDDFRRGRPSSHKQFGEANALLAGDALLTKAFEIIPACQEAGADAHRVLKAAAILARAAGDHGMVAGQVLDLLNENRSMTAEELMNIDAKKTGAMICAAAGIGCALAGASAEQEQAADCYAKALGLAFQIQDDILDVEGDAETLGKPIGSDVQNDKATYVTLLGLAQSKETVRSLTQQAKQALAPFGEKAGFLCMLADSMAFRQK</sequence>
<dbReference type="SFLD" id="SFLDS00005">
    <property type="entry name" value="Isoprenoid_Synthase_Type_I"/>
    <property type="match status" value="1"/>
</dbReference>
<accession>A0A7G9WEG6</accession>
<dbReference type="GO" id="GO:0005737">
    <property type="term" value="C:cytoplasm"/>
    <property type="evidence" value="ECO:0007669"/>
    <property type="project" value="UniProtKB-ARBA"/>
</dbReference>
<evidence type="ECO:0000256" key="2">
    <source>
        <dbReference type="ARBA" id="ARBA00006706"/>
    </source>
</evidence>
<evidence type="ECO:0000256" key="4">
    <source>
        <dbReference type="ARBA" id="ARBA00015100"/>
    </source>
</evidence>
<keyword evidence="8" id="KW-0414">Isoprene biosynthesis</keyword>
<dbReference type="FunFam" id="1.10.600.10:FF:000001">
    <property type="entry name" value="Geranylgeranyl diphosphate synthase"/>
    <property type="match status" value="1"/>
</dbReference>
<dbReference type="PANTHER" id="PTHR43281">
    <property type="entry name" value="FARNESYL DIPHOSPHATE SYNTHASE"/>
    <property type="match status" value="1"/>
</dbReference>
<dbReference type="InterPro" id="IPR033749">
    <property type="entry name" value="Polyprenyl_synt_CS"/>
</dbReference>